<feature type="region of interest" description="Disordered" evidence="1">
    <location>
        <begin position="249"/>
        <end position="397"/>
    </location>
</feature>
<gene>
    <name evidence="2" type="ORF">A1O5_06007</name>
</gene>
<dbReference type="eggNOG" id="ENOG502RAM2">
    <property type="taxonomic scope" value="Eukaryota"/>
</dbReference>
<accession>W9XKW9</accession>
<evidence type="ECO:0008006" key="4">
    <source>
        <dbReference type="Google" id="ProtNLM"/>
    </source>
</evidence>
<sequence length="1132" mass="123437">MVKLRVAARILSEDDYLTSLQGSTNSPVKGEKRLVVVVREPYKWQIGTLALEVQRAYQSCYQHELPTIKYLKDNADDCDLDPRAYVSDLLLDEGKAQIDASDQRVTIKVILEQGRILREGSVAIGSQLDHPEYRIQLEKISHPPVPTFPSLPSSLGKRPFPIGGEYLSTPNASKRPRQVEIPDTQREDQAPISSIEQDDVQGSLELVEGTQFTNPDQVLGRQQTLLKPKQESPGLRRLLHDVTPAPIDELEELSEQPPTFGSNKRQRNRPVYPHDSRESRPPNGLLSSSDELGQLQKRLQGPITPPSETSRRLSTSANLQFRGTEETAKSAAQSASASASKFKRREIYPESDIDDSQMSPRSRQAQLSNGNSKGRLSHIEDLQSPREQGEGDKWLSISQAMDVLDDESVFEDVRPSFQSVPAPESLSGKTNTEPNDEIENSIYEDADTGYAQHSGPVDTTMSKEPEGKGSVEFQQVNGEDKENEPSHAMYHTPSQDIVKGMLSEGAASGTQGNIHDAKSTSWAKDGNPLEARPDAKRSRKRKSDTFSVNSGRRSSIQGPAQSVGGNVDKEAEKAPEPGKKAKASQTTTSAPLDSPGEQLSQNLRESTGTRTTLDAPNRKLTRAQKKAAVTTPARRRIPGKDSERPDSVMAGFTASKKDVSLTAPTERIKNQKLHEKPAISTTDSEIRGADSSPSIVLRGSREDDESANALTKPRPNWDSGPAVADKRESSVMSKAAGIDADKQIDSGKSPHFGLGLTPEEIKTMESRKGMTKEQYEAEKKRKQQEAKKKAESQKGKEMAAKMKPTTDASTDKTPGPQHLKTPEPHPAMPLAKNTAPKSHSMEDNSWILKRKADVTTETKEAKREPKRPSAGKANPSGRECSGTSFSHVQIPESKVPPKTPAKARAKSPSVKPPTVSKTPKSSVRPQSTEKASSTHSSVARKSTPAPIAKTELLLKEGKAAAAKTPQPRKPTLETAKRLVDLHEVVRSANKSASKATTDSLLSRVNAAKQRQKPLVFNIDDDDDESDDSEEDDEEEVKAVAARKIGQQQENNNKKEKNDNGNGSDDDDSSSSSSSSSPSSSSSSEGYAKKDEKSINDGNRASQIEGKLLGRSSSSLRDKSSQSDDDESDSDSE</sequence>
<feature type="compositionally biased region" description="Basic and acidic residues" evidence="1">
    <location>
        <begin position="177"/>
        <end position="189"/>
    </location>
</feature>
<feature type="region of interest" description="Disordered" evidence="1">
    <location>
        <begin position="986"/>
        <end position="1132"/>
    </location>
</feature>
<keyword evidence="3" id="KW-1185">Reference proteome</keyword>
<feature type="compositionally biased region" description="Acidic residues" evidence="1">
    <location>
        <begin position="1122"/>
        <end position="1132"/>
    </location>
</feature>
<protein>
    <recommendedName>
        <fullName evidence="4">Nucleolar protein Dnt1-like N-terminal domain-containing protein</fullName>
    </recommendedName>
</protein>
<evidence type="ECO:0000313" key="2">
    <source>
        <dbReference type="EMBL" id="EXJ71014.1"/>
    </source>
</evidence>
<feature type="compositionally biased region" description="Acidic residues" evidence="1">
    <location>
        <begin position="1018"/>
        <end position="1035"/>
    </location>
</feature>
<feature type="compositionally biased region" description="Basic and acidic residues" evidence="1">
    <location>
        <begin position="759"/>
        <end position="800"/>
    </location>
</feature>
<feature type="compositionally biased region" description="Basic and acidic residues" evidence="1">
    <location>
        <begin position="850"/>
        <end position="867"/>
    </location>
</feature>
<evidence type="ECO:0000256" key="1">
    <source>
        <dbReference type="SAM" id="MobiDB-lite"/>
    </source>
</evidence>
<dbReference type="HOGENOM" id="CLU_279398_0_0_1"/>
<feature type="compositionally biased region" description="Low complexity" evidence="1">
    <location>
        <begin position="1105"/>
        <end position="1114"/>
    </location>
</feature>
<feature type="compositionally biased region" description="Low complexity" evidence="1">
    <location>
        <begin position="329"/>
        <end position="340"/>
    </location>
</feature>
<organism evidence="2 3">
    <name type="scientific">Cladophialophora psammophila CBS 110553</name>
    <dbReference type="NCBI Taxonomy" id="1182543"/>
    <lineage>
        <taxon>Eukaryota</taxon>
        <taxon>Fungi</taxon>
        <taxon>Dikarya</taxon>
        <taxon>Ascomycota</taxon>
        <taxon>Pezizomycotina</taxon>
        <taxon>Eurotiomycetes</taxon>
        <taxon>Chaetothyriomycetidae</taxon>
        <taxon>Chaetothyriales</taxon>
        <taxon>Herpotrichiellaceae</taxon>
        <taxon>Cladophialophora</taxon>
    </lineage>
</organism>
<feature type="compositionally biased region" description="Polar residues" evidence="1">
    <location>
        <begin position="584"/>
        <end position="614"/>
    </location>
</feature>
<feature type="compositionally biased region" description="Polar residues" evidence="1">
    <location>
        <begin position="306"/>
        <end position="321"/>
    </location>
</feature>
<dbReference type="Proteomes" id="UP000019471">
    <property type="component" value="Unassembled WGS sequence"/>
</dbReference>
<feature type="compositionally biased region" description="Polar residues" evidence="1">
    <location>
        <begin position="915"/>
        <end position="940"/>
    </location>
</feature>
<feature type="compositionally biased region" description="Polar residues" evidence="1">
    <location>
        <begin position="988"/>
        <end position="1002"/>
    </location>
</feature>
<dbReference type="OrthoDB" id="4120314at2759"/>
<feature type="compositionally biased region" description="Basic and acidic residues" evidence="1">
    <location>
        <begin position="377"/>
        <end position="393"/>
    </location>
</feature>
<dbReference type="RefSeq" id="XP_007744793.1">
    <property type="nucleotide sequence ID" value="XM_007746603.1"/>
</dbReference>
<dbReference type="EMBL" id="AMGX01000008">
    <property type="protein sequence ID" value="EXJ71014.1"/>
    <property type="molecule type" value="Genomic_DNA"/>
</dbReference>
<dbReference type="GeneID" id="19190720"/>
<feature type="compositionally biased region" description="Polar residues" evidence="1">
    <location>
        <begin position="356"/>
        <end position="374"/>
    </location>
</feature>
<dbReference type="STRING" id="1182543.W9XKW9"/>
<feature type="compositionally biased region" description="Basic and acidic residues" evidence="1">
    <location>
        <begin position="666"/>
        <end position="677"/>
    </location>
</feature>
<proteinExistence type="predicted"/>
<dbReference type="AlphaFoldDB" id="W9XKW9"/>
<evidence type="ECO:0000313" key="3">
    <source>
        <dbReference type="Proteomes" id="UP000019471"/>
    </source>
</evidence>
<feature type="compositionally biased region" description="Acidic residues" evidence="1">
    <location>
        <begin position="434"/>
        <end position="447"/>
    </location>
</feature>
<comment type="caution">
    <text evidence="2">The sequence shown here is derived from an EMBL/GenBank/DDBJ whole genome shotgun (WGS) entry which is preliminary data.</text>
</comment>
<reference evidence="2 3" key="1">
    <citation type="submission" date="2013-03" db="EMBL/GenBank/DDBJ databases">
        <title>The Genome Sequence of Cladophialophora psammophila CBS 110553.</title>
        <authorList>
            <consortium name="The Broad Institute Genomics Platform"/>
            <person name="Cuomo C."/>
            <person name="de Hoog S."/>
            <person name="Gorbushina A."/>
            <person name="Walker B."/>
            <person name="Young S.K."/>
            <person name="Zeng Q."/>
            <person name="Gargeya S."/>
            <person name="Fitzgerald M."/>
            <person name="Haas B."/>
            <person name="Abouelleil A."/>
            <person name="Allen A.W."/>
            <person name="Alvarado L."/>
            <person name="Arachchi H.M."/>
            <person name="Berlin A.M."/>
            <person name="Chapman S.B."/>
            <person name="Gainer-Dewar J."/>
            <person name="Goldberg J."/>
            <person name="Griggs A."/>
            <person name="Gujja S."/>
            <person name="Hansen M."/>
            <person name="Howarth C."/>
            <person name="Imamovic A."/>
            <person name="Ireland A."/>
            <person name="Larimer J."/>
            <person name="McCowan C."/>
            <person name="Murphy C."/>
            <person name="Pearson M."/>
            <person name="Poon T.W."/>
            <person name="Priest M."/>
            <person name="Roberts A."/>
            <person name="Saif S."/>
            <person name="Shea T."/>
            <person name="Sisk P."/>
            <person name="Sykes S."/>
            <person name="Wortman J."/>
            <person name="Nusbaum C."/>
            <person name="Birren B."/>
        </authorList>
    </citation>
    <scope>NUCLEOTIDE SEQUENCE [LARGE SCALE GENOMIC DNA]</scope>
    <source>
        <strain evidence="2 3">CBS 110553</strain>
    </source>
</reference>
<feature type="compositionally biased region" description="Low complexity" evidence="1">
    <location>
        <begin position="1069"/>
        <end position="1083"/>
    </location>
</feature>
<name>W9XKW9_9EURO</name>
<feature type="compositionally biased region" description="Polar residues" evidence="1">
    <location>
        <begin position="545"/>
        <end position="564"/>
    </location>
</feature>
<feature type="region of interest" description="Disordered" evidence="1">
    <location>
        <begin position="145"/>
        <end position="197"/>
    </location>
</feature>
<feature type="compositionally biased region" description="Basic and acidic residues" evidence="1">
    <location>
        <begin position="567"/>
        <end position="579"/>
    </location>
</feature>
<feature type="region of interest" description="Disordered" evidence="1">
    <location>
        <begin position="418"/>
        <end position="973"/>
    </location>
</feature>